<protein>
    <recommendedName>
        <fullName evidence="3">Elongin-C</fullName>
    </recommendedName>
</protein>
<feature type="domain" description="SKP1 component POZ" evidence="6">
    <location>
        <begin position="13"/>
        <end position="74"/>
    </location>
</feature>
<evidence type="ECO:0000256" key="3">
    <source>
        <dbReference type="ARBA" id="ARBA00021347"/>
    </source>
</evidence>
<dbReference type="EnsemblFungi" id="EJT79331">
    <property type="protein sequence ID" value="EJT79331"/>
    <property type="gene ID" value="GGTG_04416"/>
</dbReference>
<reference evidence="8" key="4">
    <citation type="journal article" date="2015" name="G3 (Bethesda)">
        <title>Genome sequences of three phytopathogenic species of the Magnaporthaceae family of fungi.</title>
        <authorList>
            <person name="Okagaki L.H."/>
            <person name="Nunes C.C."/>
            <person name="Sailsbery J."/>
            <person name="Clay B."/>
            <person name="Brown D."/>
            <person name="John T."/>
            <person name="Oh Y."/>
            <person name="Young N."/>
            <person name="Fitzgerald M."/>
            <person name="Haas B.J."/>
            <person name="Zeng Q."/>
            <person name="Young S."/>
            <person name="Adiconis X."/>
            <person name="Fan L."/>
            <person name="Levin J.Z."/>
            <person name="Mitchell T.K."/>
            <person name="Okubara P.A."/>
            <person name="Farman M.L."/>
            <person name="Kohn L.M."/>
            <person name="Birren B."/>
            <person name="Ma L.-J."/>
            <person name="Dean R.A."/>
        </authorList>
    </citation>
    <scope>NUCLEOTIDE SEQUENCE</scope>
    <source>
        <strain evidence="8">R3-111a-1</strain>
    </source>
</reference>
<dbReference type="STRING" id="644352.J3NT18"/>
<reference evidence="9" key="1">
    <citation type="submission" date="2010-07" db="EMBL/GenBank/DDBJ databases">
        <title>The genome sequence of Gaeumannomyces graminis var. tritici strain R3-111a-1.</title>
        <authorList>
            <consortium name="The Broad Institute Genome Sequencing Platform"/>
            <person name="Ma L.-J."/>
            <person name="Dead R."/>
            <person name="Young S."/>
            <person name="Zeng Q."/>
            <person name="Koehrsen M."/>
            <person name="Alvarado L."/>
            <person name="Berlin A."/>
            <person name="Chapman S.B."/>
            <person name="Chen Z."/>
            <person name="Freedman E."/>
            <person name="Gellesch M."/>
            <person name="Goldberg J."/>
            <person name="Griggs A."/>
            <person name="Gujja S."/>
            <person name="Heilman E.R."/>
            <person name="Heiman D."/>
            <person name="Hepburn T."/>
            <person name="Howarth C."/>
            <person name="Jen D."/>
            <person name="Larson L."/>
            <person name="Mehta T."/>
            <person name="Neiman D."/>
            <person name="Pearson M."/>
            <person name="Roberts A."/>
            <person name="Saif S."/>
            <person name="Shea T."/>
            <person name="Shenoy N."/>
            <person name="Sisk P."/>
            <person name="Stolte C."/>
            <person name="Sykes S."/>
            <person name="Walk T."/>
            <person name="White J."/>
            <person name="Yandava C."/>
            <person name="Haas B."/>
            <person name="Nusbaum C."/>
            <person name="Birren B."/>
        </authorList>
    </citation>
    <scope>NUCLEOTIDE SEQUENCE [LARGE SCALE GENOMIC DNA]</scope>
    <source>
        <strain evidence="9">R3-111a-1</strain>
    </source>
</reference>
<reference evidence="7" key="2">
    <citation type="submission" date="2010-07" db="EMBL/GenBank/DDBJ databases">
        <authorList>
            <consortium name="The Broad Institute Genome Sequencing Platform"/>
            <consortium name="Broad Institute Genome Sequencing Center for Infectious Disease"/>
            <person name="Ma L.-J."/>
            <person name="Dead R."/>
            <person name="Young S."/>
            <person name="Zeng Q."/>
            <person name="Koehrsen M."/>
            <person name="Alvarado L."/>
            <person name="Berlin A."/>
            <person name="Chapman S.B."/>
            <person name="Chen Z."/>
            <person name="Freedman E."/>
            <person name="Gellesch M."/>
            <person name="Goldberg J."/>
            <person name="Griggs A."/>
            <person name="Gujja S."/>
            <person name="Heilman E.R."/>
            <person name="Heiman D."/>
            <person name="Hepburn T."/>
            <person name="Howarth C."/>
            <person name="Jen D."/>
            <person name="Larson L."/>
            <person name="Mehta T."/>
            <person name="Neiman D."/>
            <person name="Pearson M."/>
            <person name="Roberts A."/>
            <person name="Saif S."/>
            <person name="Shea T."/>
            <person name="Shenoy N."/>
            <person name="Sisk P."/>
            <person name="Stolte C."/>
            <person name="Sykes S."/>
            <person name="Walk T."/>
            <person name="White J."/>
            <person name="Yandava C."/>
            <person name="Haas B."/>
            <person name="Nusbaum C."/>
            <person name="Birren B."/>
        </authorList>
    </citation>
    <scope>NUCLEOTIDE SEQUENCE</scope>
    <source>
        <strain evidence="7">R3-111a-1</strain>
    </source>
</reference>
<evidence type="ECO:0000256" key="4">
    <source>
        <dbReference type="ARBA" id="ARBA00023242"/>
    </source>
</evidence>
<dbReference type="EMBL" id="GL385396">
    <property type="protein sequence ID" value="EJT79331.1"/>
    <property type="molecule type" value="Genomic_DNA"/>
</dbReference>
<name>J3NT18_GAET3</name>
<dbReference type="HOGENOM" id="CLU_130038_1_0_1"/>
<gene>
    <name evidence="8" type="primary">20344874</name>
    <name evidence="7" type="ORF">GGTG_04416</name>
</gene>
<dbReference type="eggNOG" id="KOG3473">
    <property type="taxonomic scope" value="Eukaryota"/>
</dbReference>
<dbReference type="PANTHER" id="PTHR20648">
    <property type="entry name" value="ELONGIN-C"/>
    <property type="match status" value="1"/>
</dbReference>
<evidence type="ECO:0000313" key="7">
    <source>
        <dbReference type="EMBL" id="EJT79331.1"/>
    </source>
</evidence>
<dbReference type="AlphaFoldDB" id="J3NT18"/>
<dbReference type="Gene3D" id="3.30.710.10">
    <property type="entry name" value="Potassium Channel Kv1.1, Chain A"/>
    <property type="match status" value="1"/>
</dbReference>
<dbReference type="VEuPathDB" id="FungiDB:GGTG_04416"/>
<evidence type="ECO:0000256" key="2">
    <source>
        <dbReference type="ARBA" id="ARBA00009993"/>
    </source>
</evidence>
<dbReference type="InterPro" id="IPR011333">
    <property type="entry name" value="SKP1/BTB/POZ_sf"/>
</dbReference>
<dbReference type="RefSeq" id="XP_009220476.1">
    <property type="nucleotide sequence ID" value="XM_009222212.1"/>
</dbReference>
<dbReference type="InterPro" id="IPR039948">
    <property type="entry name" value="ELC1"/>
</dbReference>
<proteinExistence type="inferred from homology"/>
<evidence type="ECO:0000256" key="1">
    <source>
        <dbReference type="ARBA" id="ARBA00004123"/>
    </source>
</evidence>
<dbReference type="FunCoup" id="J3NT18">
    <property type="interactions" value="644"/>
</dbReference>
<sequence>MDVEGSTKPPSKYITLVSSDGFEFVVLREAAMASPTIKTMVNPQSKYLEAESGRCTLEELSGVVLGKVVDYFHYWYRFKNAQDVPDMEIPTELCLEILMAADYLGMHKDL</sequence>
<accession>J3NT18</accession>
<dbReference type="GeneID" id="20344874"/>
<dbReference type="FunFam" id="3.30.710.10:FF:000035">
    <property type="entry name" value="Elongin C transcription elongation factor"/>
    <property type="match status" value="1"/>
</dbReference>
<comment type="subcellular location">
    <subcellularLocation>
        <location evidence="1">Nucleus</location>
    </subcellularLocation>
</comment>
<reference evidence="7" key="3">
    <citation type="submission" date="2010-09" db="EMBL/GenBank/DDBJ databases">
        <title>Annotation of Gaeumannomyces graminis var. tritici R3-111a-1.</title>
        <authorList>
            <consortium name="The Broad Institute Genome Sequencing Platform"/>
            <person name="Ma L.-J."/>
            <person name="Dead R."/>
            <person name="Young S.K."/>
            <person name="Zeng Q."/>
            <person name="Gargeya S."/>
            <person name="Fitzgerald M."/>
            <person name="Haas B."/>
            <person name="Abouelleil A."/>
            <person name="Alvarado L."/>
            <person name="Arachchi H.M."/>
            <person name="Berlin A."/>
            <person name="Brown A."/>
            <person name="Chapman S.B."/>
            <person name="Chen Z."/>
            <person name="Dunbar C."/>
            <person name="Freedman E."/>
            <person name="Gearin G."/>
            <person name="Gellesch M."/>
            <person name="Goldberg J."/>
            <person name="Griggs A."/>
            <person name="Gujja S."/>
            <person name="Heiman D."/>
            <person name="Howarth C."/>
            <person name="Larson L."/>
            <person name="Lui A."/>
            <person name="MacDonald P.J.P."/>
            <person name="Mehta T."/>
            <person name="Montmayeur A."/>
            <person name="Murphy C."/>
            <person name="Neiman D."/>
            <person name="Pearson M."/>
            <person name="Priest M."/>
            <person name="Roberts A."/>
            <person name="Saif S."/>
            <person name="Shea T."/>
            <person name="Shenoy N."/>
            <person name="Sisk P."/>
            <person name="Stolte C."/>
            <person name="Sykes S."/>
            <person name="Yandava C."/>
            <person name="Wortman J."/>
            <person name="Nusbaum C."/>
            <person name="Birren B."/>
        </authorList>
    </citation>
    <scope>NUCLEOTIDE SEQUENCE</scope>
    <source>
        <strain evidence="7">R3-111a-1</strain>
    </source>
</reference>
<evidence type="ECO:0000256" key="5">
    <source>
        <dbReference type="ARBA" id="ARBA00045385"/>
    </source>
</evidence>
<dbReference type="InterPro" id="IPR001232">
    <property type="entry name" value="SKP1-like"/>
</dbReference>
<dbReference type="Proteomes" id="UP000006039">
    <property type="component" value="Unassembled WGS sequence"/>
</dbReference>
<reference evidence="8" key="5">
    <citation type="submission" date="2018-04" db="UniProtKB">
        <authorList>
            <consortium name="EnsemblFungi"/>
        </authorList>
    </citation>
    <scope>IDENTIFICATION</scope>
    <source>
        <strain evidence="8">R3-111a-1</strain>
    </source>
</reference>
<evidence type="ECO:0000313" key="9">
    <source>
        <dbReference type="Proteomes" id="UP000006039"/>
    </source>
</evidence>
<dbReference type="SMART" id="SM00512">
    <property type="entry name" value="Skp1"/>
    <property type="match status" value="1"/>
</dbReference>
<dbReference type="GO" id="GO:0005634">
    <property type="term" value="C:nucleus"/>
    <property type="evidence" value="ECO:0007669"/>
    <property type="project" value="UniProtKB-SubCell"/>
</dbReference>
<dbReference type="SUPFAM" id="SSF54695">
    <property type="entry name" value="POZ domain"/>
    <property type="match status" value="1"/>
</dbReference>
<organism evidence="7">
    <name type="scientific">Gaeumannomyces tritici (strain R3-111a-1)</name>
    <name type="common">Wheat and barley take-all root rot fungus</name>
    <name type="synonym">Gaeumannomyces graminis var. tritici</name>
    <dbReference type="NCBI Taxonomy" id="644352"/>
    <lineage>
        <taxon>Eukaryota</taxon>
        <taxon>Fungi</taxon>
        <taxon>Dikarya</taxon>
        <taxon>Ascomycota</taxon>
        <taxon>Pezizomycotina</taxon>
        <taxon>Sordariomycetes</taxon>
        <taxon>Sordariomycetidae</taxon>
        <taxon>Magnaporthales</taxon>
        <taxon>Magnaporthaceae</taxon>
        <taxon>Gaeumannomyces</taxon>
    </lineage>
</organism>
<evidence type="ECO:0000313" key="8">
    <source>
        <dbReference type="EnsemblFungi" id="EJT79331"/>
    </source>
</evidence>
<keyword evidence="4" id="KW-0539">Nucleus</keyword>
<comment type="similarity">
    <text evidence="2">Belongs to the SKP1 family.</text>
</comment>
<comment type="function">
    <text evidence="5">Essential component of the SCF (SKP1-CUL1-F-box protein) E3 ubiquitin ligase complexes, which mediate the ubiquitination and subsequent proteasomal degradation of target proteins. Controls sulfur metabolite repression, probably by mediating the inactivation or degradation of the metR transcription factor.</text>
</comment>
<keyword evidence="9" id="KW-1185">Reference proteome</keyword>
<dbReference type="InterPro" id="IPR016073">
    <property type="entry name" value="Skp1_comp_POZ"/>
</dbReference>
<dbReference type="Pfam" id="PF03931">
    <property type="entry name" value="Skp1_POZ"/>
    <property type="match status" value="1"/>
</dbReference>
<dbReference type="GO" id="GO:0006511">
    <property type="term" value="P:ubiquitin-dependent protein catabolic process"/>
    <property type="evidence" value="ECO:0007669"/>
    <property type="project" value="InterPro"/>
</dbReference>
<dbReference type="CDD" id="cd18321">
    <property type="entry name" value="BTB_POZ_EloC"/>
    <property type="match status" value="1"/>
</dbReference>
<evidence type="ECO:0000259" key="6">
    <source>
        <dbReference type="Pfam" id="PF03931"/>
    </source>
</evidence>